<evidence type="ECO:0000256" key="1">
    <source>
        <dbReference type="SAM" id="Phobius"/>
    </source>
</evidence>
<dbReference type="AlphaFoldDB" id="X1CTY4"/>
<sequence length="169" mass="18786">VFGVLYPILEFEAFRLLHLVGGVLLLVSTILRAVYLGSSPQQGREEGSKLWKTFIDDNRRALRTVLAIIPGMIIVCIIDSISDSFFKLGALIYMYKELYIDVPSMVIMFVTTLVIQVPLILKVGRIADRIVAIIISNGLLKLRYVVGASGYILISFLRTSSTLFSSSLI</sequence>
<feature type="transmembrane region" description="Helical" evidence="1">
    <location>
        <begin position="16"/>
        <end position="35"/>
    </location>
</feature>
<evidence type="ECO:0000313" key="2">
    <source>
        <dbReference type="EMBL" id="GAH11936.1"/>
    </source>
</evidence>
<reference evidence="2" key="1">
    <citation type="journal article" date="2014" name="Front. Microbiol.">
        <title>High frequency of phylogenetically diverse reductive dehalogenase-homologous genes in deep subseafloor sedimentary metagenomes.</title>
        <authorList>
            <person name="Kawai M."/>
            <person name="Futagami T."/>
            <person name="Toyoda A."/>
            <person name="Takaki Y."/>
            <person name="Nishi S."/>
            <person name="Hori S."/>
            <person name="Arai W."/>
            <person name="Tsubouchi T."/>
            <person name="Morono Y."/>
            <person name="Uchiyama I."/>
            <person name="Ito T."/>
            <person name="Fujiyama A."/>
            <person name="Inagaki F."/>
            <person name="Takami H."/>
        </authorList>
    </citation>
    <scope>NUCLEOTIDE SEQUENCE</scope>
    <source>
        <strain evidence="2">Expedition CK06-06</strain>
    </source>
</reference>
<keyword evidence="1" id="KW-0812">Transmembrane</keyword>
<evidence type="ECO:0008006" key="3">
    <source>
        <dbReference type="Google" id="ProtNLM"/>
    </source>
</evidence>
<organism evidence="2">
    <name type="scientific">marine sediment metagenome</name>
    <dbReference type="NCBI Taxonomy" id="412755"/>
    <lineage>
        <taxon>unclassified sequences</taxon>
        <taxon>metagenomes</taxon>
        <taxon>ecological metagenomes</taxon>
    </lineage>
</organism>
<name>X1CTY4_9ZZZZ</name>
<proteinExistence type="predicted"/>
<dbReference type="EMBL" id="BART01036532">
    <property type="protein sequence ID" value="GAH11936.1"/>
    <property type="molecule type" value="Genomic_DNA"/>
</dbReference>
<gene>
    <name evidence="2" type="ORF">S01H4_61568</name>
</gene>
<feature type="non-terminal residue" evidence="2">
    <location>
        <position position="1"/>
    </location>
</feature>
<protein>
    <recommendedName>
        <fullName evidence="3">Major facilitator superfamily (MFS) profile domain-containing protein</fullName>
    </recommendedName>
</protein>
<feature type="transmembrane region" description="Helical" evidence="1">
    <location>
        <begin position="61"/>
        <end position="82"/>
    </location>
</feature>
<feature type="transmembrane region" description="Helical" evidence="1">
    <location>
        <begin position="142"/>
        <end position="164"/>
    </location>
</feature>
<feature type="non-terminal residue" evidence="2">
    <location>
        <position position="169"/>
    </location>
</feature>
<feature type="transmembrane region" description="Helical" evidence="1">
    <location>
        <begin position="102"/>
        <end position="121"/>
    </location>
</feature>
<keyword evidence="1" id="KW-0472">Membrane</keyword>
<accession>X1CTY4</accession>
<comment type="caution">
    <text evidence="2">The sequence shown here is derived from an EMBL/GenBank/DDBJ whole genome shotgun (WGS) entry which is preliminary data.</text>
</comment>
<keyword evidence="1" id="KW-1133">Transmembrane helix</keyword>